<feature type="transmembrane region" description="Helical" evidence="2">
    <location>
        <begin position="167"/>
        <end position="185"/>
    </location>
</feature>
<dbReference type="KEGG" id="eke:EK0264_08825"/>
<feature type="transmembrane region" description="Helical" evidence="2">
    <location>
        <begin position="69"/>
        <end position="90"/>
    </location>
</feature>
<keyword evidence="4" id="KW-1185">Reference proteome</keyword>
<feature type="transmembrane region" description="Helical" evidence="2">
    <location>
        <begin position="97"/>
        <end position="116"/>
    </location>
</feature>
<dbReference type="Proteomes" id="UP000463857">
    <property type="component" value="Chromosome"/>
</dbReference>
<feature type="transmembrane region" description="Helical" evidence="2">
    <location>
        <begin position="205"/>
        <end position="223"/>
    </location>
</feature>
<dbReference type="OrthoDB" id="3392476at2"/>
<evidence type="ECO:0000256" key="1">
    <source>
        <dbReference type="SAM" id="MobiDB-lite"/>
    </source>
</evidence>
<gene>
    <name evidence="3" type="ORF">EK0264_08825</name>
</gene>
<accession>A0A7L4YNA2</accession>
<dbReference type="RefSeq" id="WP_159544792.1">
    <property type="nucleotide sequence ID" value="NZ_CP047156.1"/>
</dbReference>
<dbReference type="EMBL" id="CP047156">
    <property type="protein sequence ID" value="QHC00373.1"/>
    <property type="molecule type" value="Genomic_DNA"/>
</dbReference>
<keyword evidence="2" id="KW-0812">Transmembrane</keyword>
<proteinExistence type="predicted"/>
<dbReference type="AlphaFoldDB" id="A0A7L4YNA2"/>
<sequence>MSSALTDAQPARPIPADEPGHHRPDRFAAILAVLALVGFAGAAALVLALDATVGGSSETVSAYVFTHPVEFTSAVVLLVAGSVALGAALARRGHLGVGGGVLLGLWAVGLIAVAIFPKTDWSVGPSLSGQIHRVGSLIAFFALPLAVAVVTARSWRRGGALSARLGSIFGLAAAVVLGYLVWAVVQSQFSGIPWYHAIDLGLVERILIGFEVAALAALAVWVARRPALP</sequence>
<feature type="transmembrane region" description="Helical" evidence="2">
    <location>
        <begin position="136"/>
        <end position="155"/>
    </location>
</feature>
<dbReference type="InterPro" id="IPR009339">
    <property type="entry name" value="DUF998"/>
</dbReference>
<evidence type="ECO:0000313" key="4">
    <source>
        <dbReference type="Proteomes" id="UP000463857"/>
    </source>
</evidence>
<organism evidence="3 4">
    <name type="scientific">Epidermidibacterium keratini</name>
    <dbReference type="NCBI Taxonomy" id="1891644"/>
    <lineage>
        <taxon>Bacteria</taxon>
        <taxon>Bacillati</taxon>
        <taxon>Actinomycetota</taxon>
        <taxon>Actinomycetes</taxon>
        <taxon>Sporichthyales</taxon>
        <taxon>Sporichthyaceae</taxon>
        <taxon>Epidermidibacterium</taxon>
    </lineage>
</organism>
<keyword evidence="2" id="KW-0472">Membrane</keyword>
<name>A0A7L4YNA2_9ACTN</name>
<reference evidence="3 4" key="1">
    <citation type="journal article" date="2018" name="Int. J. Syst. Evol. Microbiol.">
        <title>Epidermidibacterium keratini gen. nov., sp. nov., a member of the family Sporichthyaceae, isolated from keratin epidermis.</title>
        <authorList>
            <person name="Lee D.G."/>
            <person name="Trujillo M.E."/>
            <person name="Kang S."/>
            <person name="Nam J.J."/>
            <person name="Kim Y.J."/>
        </authorList>
    </citation>
    <scope>NUCLEOTIDE SEQUENCE [LARGE SCALE GENOMIC DNA]</scope>
    <source>
        <strain evidence="3 4">EPI-7</strain>
    </source>
</reference>
<evidence type="ECO:0000313" key="3">
    <source>
        <dbReference type="EMBL" id="QHC00373.1"/>
    </source>
</evidence>
<feature type="transmembrane region" description="Helical" evidence="2">
    <location>
        <begin position="27"/>
        <end position="49"/>
    </location>
</feature>
<dbReference type="InParanoid" id="A0A7L4YNA2"/>
<keyword evidence="2" id="KW-1133">Transmembrane helix</keyword>
<feature type="region of interest" description="Disordered" evidence="1">
    <location>
        <begin position="1"/>
        <end position="20"/>
    </location>
</feature>
<protein>
    <submittedName>
        <fullName evidence="3">DUF998 domain-containing protein</fullName>
    </submittedName>
</protein>
<evidence type="ECO:0000256" key="2">
    <source>
        <dbReference type="SAM" id="Phobius"/>
    </source>
</evidence>
<dbReference type="Pfam" id="PF06197">
    <property type="entry name" value="DUF998"/>
    <property type="match status" value="1"/>
</dbReference>